<feature type="region of interest" description="Disordered" evidence="5">
    <location>
        <begin position="66"/>
        <end position="99"/>
    </location>
</feature>
<feature type="compositionally biased region" description="Basic and acidic residues" evidence="5">
    <location>
        <begin position="75"/>
        <end position="99"/>
    </location>
</feature>
<evidence type="ECO:0000256" key="1">
    <source>
        <dbReference type="ARBA" id="ARBA00022723"/>
    </source>
</evidence>
<keyword evidence="8" id="KW-1185">Reference proteome</keyword>
<evidence type="ECO:0000259" key="6">
    <source>
        <dbReference type="Pfam" id="PF01485"/>
    </source>
</evidence>
<feature type="domain" description="IBR" evidence="6">
    <location>
        <begin position="144"/>
        <end position="240"/>
    </location>
</feature>
<keyword evidence="1" id="KW-0479">Metal-binding</keyword>
<dbReference type="GO" id="GO:0004842">
    <property type="term" value="F:ubiquitin-protein transferase activity"/>
    <property type="evidence" value="ECO:0007669"/>
    <property type="project" value="InterPro"/>
</dbReference>
<evidence type="ECO:0000256" key="2">
    <source>
        <dbReference type="ARBA" id="ARBA00022771"/>
    </source>
</evidence>
<dbReference type="PANTHER" id="PTHR11685">
    <property type="entry name" value="RBR FAMILY RING FINGER AND IBR DOMAIN-CONTAINING"/>
    <property type="match status" value="1"/>
</dbReference>
<evidence type="ECO:0000313" key="8">
    <source>
        <dbReference type="Proteomes" id="UP001271007"/>
    </source>
</evidence>
<evidence type="ECO:0000256" key="5">
    <source>
        <dbReference type="SAM" id="MobiDB-lite"/>
    </source>
</evidence>
<protein>
    <recommendedName>
        <fullName evidence="6">IBR domain-containing protein</fullName>
    </recommendedName>
</protein>
<dbReference type="GO" id="GO:0016567">
    <property type="term" value="P:protein ubiquitination"/>
    <property type="evidence" value="ECO:0007669"/>
    <property type="project" value="InterPro"/>
</dbReference>
<dbReference type="Proteomes" id="UP001271007">
    <property type="component" value="Unassembled WGS sequence"/>
</dbReference>
<name>A0AAJ0G573_9PEZI</name>
<dbReference type="InterPro" id="IPR031127">
    <property type="entry name" value="E3_UB_ligase_RBR"/>
</dbReference>
<evidence type="ECO:0000256" key="4">
    <source>
        <dbReference type="ARBA" id="ARBA00022833"/>
    </source>
</evidence>
<accession>A0AAJ0G573</accession>
<proteinExistence type="predicted"/>
<sequence length="337" mass="37159">MAPAVKRRKTEVPKFLCYSCQTERVSSQFPDYNPGAECDHLIHTCKACLKQWVEVQVESGNFVKRTDVESGGNEENARAEKRVDDLQDGVQKVEQKAKEGDEELSKGLLFGIKCPHPDCDGVMRNVNVQMAAARKVYQRFVELERKFIGDATPGWRWCLDAGCKAGQVHAPLLLKQKQEEQAASEPPAKPAKRGKKKNPIVVYEDAQNPSPTEADIFSCNTCGARACIPCDRPYHVGETCAEFQIRTKGRLEEEDKTVREIEKATKACPGCTKRIQKNVTSVGPVQAFSRGGGGAGARITACLFMSSSVRRDSEVSDLVAGDGCDVLESAVQRRHIN</sequence>
<dbReference type="Pfam" id="PF01485">
    <property type="entry name" value="IBR"/>
    <property type="match status" value="1"/>
</dbReference>
<dbReference type="GO" id="GO:0008270">
    <property type="term" value="F:zinc ion binding"/>
    <property type="evidence" value="ECO:0007669"/>
    <property type="project" value="UniProtKB-KW"/>
</dbReference>
<keyword evidence="2" id="KW-0863">Zinc-finger</keyword>
<evidence type="ECO:0000256" key="3">
    <source>
        <dbReference type="ARBA" id="ARBA00022786"/>
    </source>
</evidence>
<dbReference type="EMBL" id="JAWDJX010000049">
    <property type="protein sequence ID" value="KAK3048411.1"/>
    <property type="molecule type" value="Genomic_DNA"/>
</dbReference>
<keyword evidence="4" id="KW-0862">Zinc</keyword>
<gene>
    <name evidence="7" type="ORF">LTR09_010242</name>
</gene>
<reference evidence="7" key="1">
    <citation type="submission" date="2023-04" db="EMBL/GenBank/DDBJ databases">
        <title>Black Yeasts Isolated from many extreme environments.</title>
        <authorList>
            <person name="Coleine C."/>
            <person name="Stajich J.E."/>
            <person name="Selbmann L."/>
        </authorList>
    </citation>
    <scope>NUCLEOTIDE SEQUENCE</scope>
    <source>
        <strain evidence="7">CCFEE 5312</strain>
    </source>
</reference>
<feature type="region of interest" description="Disordered" evidence="5">
    <location>
        <begin position="177"/>
        <end position="198"/>
    </location>
</feature>
<dbReference type="CDD" id="cd20335">
    <property type="entry name" value="BRcat_RBR"/>
    <property type="match status" value="1"/>
</dbReference>
<keyword evidence="3" id="KW-0833">Ubl conjugation pathway</keyword>
<organism evidence="7 8">
    <name type="scientific">Extremus antarcticus</name>
    <dbReference type="NCBI Taxonomy" id="702011"/>
    <lineage>
        <taxon>Eukaryota</taxon>
        <taxon>Fungi</taxon>
        <taxon>Dikarya</taxon>
        <taxon>Ascomycota</taxon>
        <taxon>Pezizomycotina</taxon>
        <taxon>Dothideomycetes</taxon>
        <taxon>Dothideomycetidae</taxon>
        <taxon>Mycosphaerellales</taxon>
        <taxon>Extremaceae</taxon>
        <taxon>Extremus</taxon>
    </lineage>
</organism>
<comment type="caution">
    <text evidence="7">The sequence shown here is derived from an EMBL/GenBank/DDBJ whole genome shotgun (WGS) entry which is preliminary data.</text>
</comment>
<dbReference type="AlphaFoldDB" id="A0AAJ0G573"/>
<dbReference type="InterPro" id="IPR002867">
    <property type="entry name" value="IBR_dom"/>
</dbReference>
<evidence type="ECO:0000313" key="7">
    <source>
        <dbReference type="EMBL" id="KAK3048411.1"/>
    </source>
</evidence>